<dbReference type="GeneID" id="3342378"/>
<dbReference type="KEGG" id="vg:3342378"/>
<dbReference type="RefSeq" id="YP_223929.1">
    <property type="nucleotide sequence ID" value="NC_006938.1"/>
</dbReference>
<accession>Q5DNA0</accession>
<keyword evidence="2" id="KW-1185">Reference proteome</keyword>
<sequence length="545" mass="61006">MSQLKEQVLEAWHRLGSKAAVARELGINPKTVYKHLKNAGIGDTPVATGRVHYLPPQEKELPPEGEVARYILTCAQNNTKLHKRFWDSLVTYANHLGAELMVSRFTYNKASYSSAKSVKPGKGPTSDDKDKAWWDRELDPYICDDAMDSSGRWQLAPGLLWCAEMNILPTAARPLSGLQTYTGSDSGIFPHSKIAMESVATARYEPAKFNYTTGCVTQRNYIAKKTGLKAEFHHTYGALIVEVLSDGRWWVRQLNADARGRFYDCAEQVVFVEPDRVTPVTQVAAVNWGDVHASEIDEDVKIANWGEGGIIDVLRPKKQIMHDLLSFRSRGHHDMKSFGVMYQKFLGGEDSVEDEVNQTKAVADMAHREFCEMVVVNSNHDRHGERWLDEADYRKDLLNAEYFLEAQLARIRAYKMGAPWDFHKWSLQHAGVSRQVRFLERNESYQILGIECGLHGDEGPNGSRGTTANLSRLGARVNKGHDHSAAILDGVYSAGSCAVDLPYMNGPSSHSASHIVTYPNGKRTIITLRGRDWRAAGPDSKSERT</sequence>
<reference evidence="1 2" key="1">
    <citation type="journal article" date="2005" name="Appl. Environ. Microbiol.">
        <title>Genomic analysis of bacteriophage PhiJL001: insights into its interaction with a sponge-associated alpha-proteobacterium.</title>
        <authorList>
            <person name="Lohr J.E."/>
            <person name="Chen F."/>
            <person name="Hill R.T."/>
        </authorList>
    </citation>
    <scope>NUCLEOTIDE SEQUENCE</scope>
</reference>
<protein>
    <submittedName>
        <fullName evidence="1">Gp05</fullName>
    </submittedName>
</protein>
<proteinExistence type="predicted"/>
<dbReference type="Proteomes" id="UP000000993">
    <property type="component" value="Segment"/>
</dbReference>
<name>Q5DNA0_9CAUD</name>
<dbReference type="EMBL" id="AY576273">
    <property type="protein sequence ID" value="AAT69465.1"/>
    <property type="molecule type" value="Genomic_DNA"/>
</dbReference>
<evidence type="ECO:0000313" key="1">
    <source>
        <dbReference type="EMBL" id="AAT69465.1"/>
    </source>
</evidence>
<organism evidence="1 2">
    <name type="scientific">Alphaproteobacteria phage PhiJL001</name>
    <dbReference type="NCBI Taxonomy" id="2681607"/>
    <lineage>
        <taxon>Viruses</taxon>
        <taxon>Duplodnaviria</taxon>
        <taxon>Heunggongvirae</taxon>
        <taxon>Uroviricota</taxon>
        <taxon>Caudoviricetes</taxon>
        <taxon>Mesyanzhinovviridae</taxon>
        <taxon>Keylargovirus</taxon>
        <taxon>Keylargovirus JL001</taxon>
    </lineage>
</organism>
<gene>
    <name evidence="1" type="ORF">JL001p05</name>
</gene>
<evidence type="ECO:0000313" key="2">
    <source>
        <dbReference type="Proteomes" id="UP000000993"/>
    </source>
</evidence>